<gene>
    <name evidence="5" type="ORF">Anas_02122</name>
</gene>
<feature type="transmembrane region" description="Helical" evidence="3">
    <location>
        <begin position="334"/>
        <end position="354"/>
    </location>
</feature>
<reference evidence="5 6" key="1">
    <citation type="journal article" date="2019" name="PLoS Biol.">
        <title>Sex chromosomes control vertical transmission of feminizing Wolbachia symbionts in an isopod.</title>
        <authorList>
            <person name="Becking T."/>
            <person name="Chebbi M.A."/>
            <person name="Giraud I."/>
            <person name="Moumen B."/>
            <person name="Laverre T."/>
            <person name="Caubet Y."/>
            <person name="Peccoud J."/>
            <person name="Gilbert C."/>
            <person name="Cordaux R."/>
        </authorList>
    </citation>
    <scope>NUCLEOTIDE SEQUENCE [LARGE SCALE GENOMIC DNA]</scope>
    <source>
        <strain evidence="5">ANa2</strain>
        <tissue evidence="5">Whole body excluding digestive tract and cuticle</tissue>
    </source>
</reference>
<dbReference type="AlphaFoldDB" id="A0A5N5T7Z3"/>
<evidence type="ECO:0000259" key="4">
    <source>
        <dbReference type="PROSITE" id="PS50850"/>
    </source>
</evidence>
<dbReference type="EMBL" id="SEYY01011569">
    <property type="protein sequence ID" value="KAB7501140.1"/>
    <property type="molecule type" value="Genomic_DNA"/>
</dbReference>
<organism evidence="5 6">
    <name type="scientific">Armadillidium nasatum</name>
    <dbReference type="NCBI Taxonomy" id="96803"/>
    <lineage>
        <taxon>Eukaryota</taxon>
        <taxon>Metazoa</taxon>
        <taxon>Ecdysozoa</taxon>
        <taxon>Arthropoda</taxon>
        <taxon>Crustacea</taxon>
        <taxon>Multicrustacea</taxon>
        <taxon>Malacostraca</taxon>
        <taxon>Eumalacostraca</taxon>
        <taxon>Peracarida</taxon>
        <taxon>Isopoda</taxon>
        <taxon>Oniscidea</taxon>
        <taxon>Crinocheta</taxon>
        <taxon>Armadillidiidae</taxon>
        <taxon>Armadillidium</taxon>
    </lineage>
</organism>
<name>A0A5N5T7Z3_9CRUS</name>
<evidence type="ECO:0000313" key="5">
    <source>
        <dbReference type="EMBL" id="KAB7501140.1"/>
    </source>
</evidence>
<feature type="transmembrane region" description="Helical" evidence="3">
    <location>
        <begin position="133"/>
        <end position="151"/>
    </location>
</feature>
<feature type="transmembrane region" description="Helical" evidence="3">
    <location>
        <begin position="103"/>
        <end position="121"/>
    </location>
</feature>
<feature type="transmembrane region" description="Helical" evidence="3">
    <location>
        <begin position="396"/>
        <end position="416"/>
    </location>
</feature>
<comment type="caution">
    <text evidence="5">The sequence shown here is derived from an EMBL/GenBank/DDBJ whole genome shotgun (WGS) entry which is preliminary data.</text>
</comment>
<keyword evidence="3" id="KW-1133">Transmembrane helix</keyword>
<dbReference type="GO" id="GO:0008028">
    <property type="term" value="F:monocarboxylic acid transmembrane transporter activity"/>
    <property type="evidence" value="ECO:0007669"/>
    <property type="project" value="TreeGrafter"/>
</dbReference>
<dbReference type="Proteomes" id="UP000326759">
    <property type="component" value="Unassembled WGS sequence"/>
</dbReference>
<protein>
    <submittedName>
        <fullName evidence="5">Monocarboxylate transporter 14</fullName>
    </submittedName>
</protein>
<dbReference type="InterPro" id="IPR020846">
    <property type="entry name" value="MFS_dom"/>
</dbReference>
<dbReference type="PANTHER" id="PTHR11360:SF163">
    <property type="entry name" value="MONOCARBOXYLATE TRANSPORTER 9-LIKE PROTEIN"/>
    <property type="match status" value="1"/>
</dbReference>
<dbReference type="InterPro" id="IPR036259">
    <property type="entry name" value="MFS_trans_sf"/>
</dbReference>
<feature type="transmembrane region" description="Helical" evidence="3">
    <location>
        <begin position="488"/>
        <end position="510"/>
    </location>
</feature>
<dbReference type="PROSITE" id="PS50850">
    <property type="entry name" value="MFS"/>
    <property type="match status" value="1"/>
</dbReference>
<feature type="transmembrane region" description="Helical" evidence="3">
    <location>
        <begin position="157"/>
        <end position="180"/>
    </location>
</feature>
<dbReference type="OrthoDB" id="6339107at2759"/>
<evidence type="ECO:0000256" key="1">
    <source>
        <dbReference type="ARBA" id="ARBA00004141"/>
    </source>
</evidence>
<proteinExistence type="predicted"/>
<evidence type="ECO:0000313" key="6">
    <source>
        <dbReference type="Proteomes" id="UP000326759"/>
    </source>
</evidence>
<sequence length="536" mass="59747">MLCLRMAGQAWIGNLETMNNLELRSVTCNDSPQKLSEKEEQPPEANDNSNAKAVEMVPPDGGWGWIIVLGSFWIICLGTFPLNAFSIILSPILMSGQVSSTKIAWIFNLYQLIWSFYAIFIGPLCEQFGSRKVAIFGGIASFLSLFLSAFVPTADYLFFTFALPGGIGGASTFALTFMVVSTYFKKHRGFAIGITSVGGCVGTFISPLISNFLLQNYGYIGATVICGALTLNQCVGSCLYQPVKWHMKPAKSFSVSEKNSKNPVKWKKEAEKTDLLEKYDTKKCKTQTRNKINENKNDADKVTQRNKKSTNTIMNLLRSTYNNLKSLKYMRVHFIAWSFFGLMFGFTNFYMWIPFVVTSNGCSLELAAWCASLSSIGNITGRILMALLADRKFFNVIYGFMFGQFLMGISIIAFSFVKEITYFMIVTSCFGFGFGIAMSSYVTVMIKVMGIKMLPAVLGVSSLFKSIAGIIVGPLIGVVHDATKSFTYSIWILGGLEFIGVFALLLLPLGEKFDNWNMRRTERRENHKMDKSFSDI</sequence>
<feature type="transmembrane region" description="Helical" evidence="3">
    <location>
        <begin position="219"/>
        <end position="240"/>
    </location>
</feature>
<accession>A0A5N5T7Z3</accession>
<comment type="subcellular location">
    <subcellularLocation>
        <location evidence="1">Membrane</location>
        <topology evidence="1">Multi-pass membrane protein</topology>
    </subcellularLocation>
</comment>
<dbReference type="Gene3D" id="1.20.1250.20">
    <property type="entry name" value="MFS general substrate transporter like domains"/>
    <property type="match status" value="1"/>
</dbReference>
<dbReference type="InterPro" id="IPR050327">
    <property type="entry name" value="Proton-linked_MCT"/>
</dbReference>
<dbReference type="PANTHER" id="PTHR11360">
    <property type="entry name" value="MONOCARBOXYLATE TRANSPORTER"/>
    <property type="match status" value="1"/>
</dbReference>
<dbReference type="SUPFAM" id="SSF103473">
    <property type="entry name" value="MFS general substrate transporter"/>
    <property type="match status" value="1"/>
</dbReference>
<keyword evidence="3" id="KW-0472">Membrane</keyword>
<feature type="transmembrane region" description="Helical" evidence="3">
    <location>
        <begin position="422"/>
        <end position="444"/>
    </location>
</feature>
<evidence type="ECO:0000256" key="3">
    <source>
        <dbReference type="SAM" id="Phobius"/>
    </source>
</evidence>
<dbReference type="GO" id="GO:0016020">
    <property type="term" value="C:membrane"/>
    <property type="evidence" value="ECO:0007669"/>
    <property type="project" value="UniProtKB-SubCell"/>
</dbReference>
<feature type="transmembrane region" description="Helical" evidence="3">
    <location>
        <begin position="192"/>
        <end position="213"/>
    </location>
</feature>
<feature type="domain" description="Major facilitator superfamily (MFS) profile" evidence="4">
    <location>
        <begin position="67"/>
        <end position="512"/>
    </location>
</feature>
<dbReference type="InterPro" id="IPR011701">
    <property type="entry name" value="MFS"/>
</dbReference>
<dbReference type="Pfam" id="PF07690">
    <property type="entry name" value="MFS_1"/>
    <property type="match status" value="1"/>
</dbReference>
<feature type="transmembrane region" description="Helical" evidence="3">
    <location>
        <begin position="62"/>
        <end position="83"/>
    </location>
</feature>
<feature type="transmembrane region" description="Helical" evidence="3">
    <location>
        <begin position="456"/>
        <end position="476"/>
    </location>
</feature>
<feature type="transmembrane region" description="Helical" evidence="3">
    <location>
        <begin position="366"/>
        <end position="389"/>
    </location>
</feature>
<keyword evidence="6" id="KW-1185">Reference proteome</keyword>
<feature type="region of interest" description="Disordered" evidence="2">
    <location>
        <begin position="32"/>
        <end position="51"/>
    </location>
</feature>
<evidence type="ECO:0000256" key="2">
    <source>
        <dbReference type="SAM" id="MobiDB-lite"/>
    </source>
</evidence>
<keyword evidence="3" id="KW-0812">Transmembrane</keyword>